<sequence length="185" mass="20164">MGTSEGGLWRGTELPWPLLTSALAAAAALLGLCAFLFLRPGLLAREDLRRDVLHIENTLSRHKRERAGWPSPARLDARISTLREALAACETAYQEPAVFIKSIDPGPLGKMSWRAATPSSHRRGASERWAVAVSTDYQGLRRVLDRLAARSGGVSLTSFAVAVRGGALDVEFELEKQDTRAIDDD</sequence>
<organism evidence="2">
    <name type="scientific">Acerihabitans sp. KWT182</name>
    <dbReference type="NCBI Taxonomy" id="3157919"/>
    <lineage>
        <taxon>Bacteria</taxon>
        <taxon>Pseudomonadati</taxon>
        <taxon>Pseudomonadota</taxon>
        <taxon>Gammaproteobacteria</taxon>
        <taxon>Enterobacterales</taxon>
        <taxon>Pectobacteriaceae</taxon>
        <taxon>Acerihabitans</taxon>
    </lineage>
</organism>
<proteinExistence type="predicted"/>
<evidence type="ECO:0000256" key="1">
    <source>
        <dbReference type="SAM" id="Phobius"/>
    </source>
</evidence>
<keyword evidence="1" id="KW-0472">Membrane</keyword>
<gene>
    <name evidence="2" type="ORF">ABK905_24495</name>
</gene>
<accession>A0AAU7Q8L9</accession>
<reference evidence="2" key="1">
    <citation type="submission" date="2024-06" db="EMBL/GenBank/DDBJ databases">
        <authorList>
            <person name="Coelho C."/>
            <person name="Bento M."/>
            <person name="Garcia E."/>
            <person name="Camelo A."/>
            <person name="Brandao I."/>
            <person name="Espirito Santo C."/>
            <person name="Trovao J."/>
            <person name="Verissimo A."/>
            <person name="Costa J."/>
            <person name="Tiago I."/>
        </authorList>
    </citation>
    <scope>NUCLEOTIDE SEQUENCE</scope>
    <source>
        <strain evidence="2">KWT182</strain>
    </source>
</reference>
<evidence type="ECO:0008006" key="3">
    <source>
        <dbReference type="Google" id="ProtNLM"/>
    </source>
</evidence>
<name>A0AAU7Q8L9_9GAMM</name>
<evidence type="ECO:0000313" key="2">
    <source>
        <dbReference type="EMBL" id="XBS69504.1"/>
    </source>
</evidence>
<keyword evidence="1" id="KW-0812">Transmembrane</keyword>
<protein>
    <recommendedName>
        <fullName evidence="3">Type 4a pilus biogenesis protein PilO</fullName>
    </recommendedName>
</protein>
<dbReference type="EMBL" id="CP157947">
    <property type="protein sequence ID" value="XBS69504.1"/>
    <property type="molecule type" value="Genomic_DNA"/>
</dbReference>
<dbReference type="AlphaFoldDB" id="A0AAU7Q8L9"/>
<keyword evidence="1" id="KW-1133">Transmembrane helix</keyword>
<feature type="transmembrane region" description="Helical" evidence="1">
    <location>
        <begin position="16"/>
        <end position="38"/>
    </location>
</feature>